<keyword evidence="1" id="KW-1133">Transmembrane helix</keyword>
<dbReference type="Gene3D" id="3.40.50.150">
    <property type="entry name" value="Vaccinia Virus protein VP39"/>
    <property type="match status" value="1"/>
</dbReference>
<dbReference type="InterPro" id="IPR006342">
    <property type="entry name" value="FkbM_mtfrase"/>
</dbReference>
<evidence type="ECO:0000256" key="1">
    <source>
        <dbReference type="SAM" id="Phobius"/>
    </source>
</evidence>
<dbReference type="Pfam" id="PF05050">
    <property type="entry name" value="Methyltransf_21"/>
    <property type="match status" value="1"/>
</dbReference>
<keyword evidence="3" id="KW-0808">Transferase</keyword>
<name>A0A1Y5NZN6_9MYCO</name>
<dbReference type="PANTHER" id="PTHR34203">
    <property type="entry name" value="METHYLTRANSFERASE, FKBM FAMILY PROTEIN"/>
    <property type="match status" value="1"/>
</dbReference>
<sequence length="328" mass="35617">MRSTIRSLITSQSAVSTAEKIIRATLLTPVYLALIALLRIYAWAAGPIVVSGKTSFGATLRCRLPDLIQTYIWLFAEWEPDLTNFIATRLTDGDTFIDIGSNIGYYSLLAATCVGPNGRVIAVEASPYIANEIRYNVTANGAEGRIRVVNKAAASTAGTLTVYAGPAHNLGNTTTAAAGTRDLRAESTVEACPIDQIVTPQEIASVRLIKIDVEGGEADVLAGMIGLIPALRADAEIAVELSPQWWSDPTLRPADVLHPFTDAGFNVYQMANNYAAWRYLWPNAVTAATRVRDELTQRVARLDLILSRQDADFISIDGNRFTDSGRWI</sequence>
<keyword evidence="1" id="KW-0472">Membrane</keyword>
<evidence type="ECO:0000313" key="3">
    <source>
        <dbReference type="EMBL" id="SBS71902.1"/>
    </source>
</evidence>
<dbReference type="GO" id="GO:0008168">
    <property type="term" value="F:methyltransferase activity"/>
    <property type="evidence" value="ECO:0007669"/>
    <property type="project" value="UniProtKB-KW"/>
</dbReference>
<keyword evidence="1" id="KW-0812">Transmembrane</keyword>
<protein>
    <submittedName>
        <fullName evidence="3">Methyltransferase FkbM family</fullName>
    </submittedName>
</protein>
<feature type="domain" description="Methyltransferase FkbM" evidence="2">
    <location>
        <begin position="98"/>
        <end position="245"/>
    </location>
</feature>
<proteinExistence type="predicted"/>
<dbReference type="AlphaFoldDB" id="A0A1Y5NZN6"/>
<reference evidence="3" key="1">
    <citation type="submission" date="2016-03" db="EMBL/GenBank/DDBJ databases">
        <authorList>
            <person name="Ploux O."/>
        </authorList>
    </citation>
    <scope>NUCLEOTIDE SEQUENCE</scope>
    <source>
        <strain evidence="3">UC10</strain>
    </source>
</reference>
<gene>
    <name evidence="3" type="ORF">MHPYR_120097</name>
</gene>
<dbReference type="PANTHER" id="PTHR34203:SF15">
    <property type="entry name" value="SLL1173 PROTEIN"/>
    <property type="match status" value="1"/>
</dbReference>
<accession>A0A1Y5NZN6</accession>
<evidence type="ECO:0000259" key="2">
    <source>
        <dbReference type="Pfam" id="PF05050"/>
    </source>
</evidence>
<dbReference type="SUPFAM" id="SSF53335">
    <property type="entry name" value="S-adenosyl-L-methionine-dependent methyltransferases"/>
    <property type="match status" value="1"/>
</dbReference>
<feature type="transmembrane region" description="Helical" evidence="1">
    <location>
        <begin position="21"/>
        <end position="44"/>
    </location>
</feature>
<dbReference type="EMBL" id="FLQS01000004">
    <property type="protein sequence ID" value="SBS71902.1"/>
    <property type="molecule type" value="Genomic_DNA"/>
</dbReference>
<dbReference type="InterPro" id="IPR029063">
    <property type="entry name" value="SAM-dependent_MTases_sf"/>
</dbReference>
<organism evidence="3">
    <name type="scientific">uncultured Mycobacterium sp</name>
    <dbReference type="NCBI Taxonomy" id="171292"/>
    <lineage>
        <taxon>Bacteria</taxon>
        <taxon>Bacillati</taxon>
        <taxon>Actinomycetota</taxon>
        <taxon>Actinomycetes</taxon>
        <taxon>Mycobacteriales</taxon>
        <taxon>Mycobacteriaceae</taxon>
        <taxon>Mycobacterium</taxon>
        <taxon>environmental samples</taxon>
    </lineage>
</organism>
<dbReference type="CDD" id="cd02440">
    <property type="entry name" value="AdoMet_MTases"/>
    <property type="match status" value="1"/>
</dbReference>
<dbReference type="InterPro" id="IPR052514">
    <property type="entry name" value="SAM-dependent_MTase"/>
</dbReference>
<keyword evidence="3" id="KW-0489">Methyltransferase</keyword>
<dbReference type="NCBIfam" id="TIGR01444">
    <property type="entry name" value="fkbM_fam"/>
    <property type="match status" value="1"/>
</dbReference>
<dbReference type="GO" id="GO:0032259">
    <property type="term" value="P:methylation"/>
    <property type="evidence" value="ECO:0007669"/>
    <property type="project" value="UniProtKB-KW"/>
</dbReference>